<evidence type="ECO:0000256" key="1">
    <source>
        <dbReference type="ARBA" id="ARBA00023015"/>
    </source>
</evidence>
<feature type="region of interest" description="Disordered" evidence="6">
    <location>
        <begin position="1"/>
        <end position="25"/>
    </location>
</feature>
<evidence type="ECO:0000256" key="4">
    <source>
        <dbReference type="ARBA" id="ARBA00023242"/>
    </source>
</evidence>
<keyword evidence="2" id="KW-0238">DNA-binding</keyword>
<gene>
    <name evidence="7" type="primary">BZIP44</name>
    <name evidence="7" type="ORF">CR513_13372</name>
</gene>
<dbReference type="STRING" id="157652.A0A371HK17"/>
<evidence type="ECO:0000313" key="7">
    <source>
        <dbReference type="EMBL" id="RDY03084.1"/>
    </source>
</evidence>
<proteinExistence type="predicted"/>
<evidence type="ECO:0000256" key="3">
    <source>
        <dbReference type="ARBA" id="ARBA00023163"/>
    </source>
</evidence>
<dbReference type="AlphaFoldDB" id="A0A371HK17"/>
<feature type="coiled-coil region" evidence="5">
    <location>
        <begin position="32"/>
        <end position="66"/>
    </location>
</feature>
<dbReference type="OrthoDB" id="551672at2759"/>
<accession>A0A371HK17</accession>
<feature type="non-terminal residue" evidence="7">
    <location>
        <position position="1"/>
    </location>
</feature>
<dbReference type="PANTHER" id="PTHR45764">
    <property type="entry name" value="BZIP TRANSCRIPTION FACTOR 44"/>
    <property type="match status" value="1"/>
</dbReference>
<evidence type="ECO:0000256" key="6">
    <source>
        <dbReference type="SAM" id="MobiDB-lite"/>
    </source>
</evidence>
<keyword evidence="8" id="KW-1185">Reference proteome</keyword>
<name>A0A371HK17_MUCPR</name>
<protein>
    <submittedName>
        <fullName evidence="7">BZIP transcription factor 44</fullName>
    </submittedName>
</protein>
<keyword evidence="4" id="KW-0539">Nucleus</keyword>
<dbReference type="Proteomes" id="UP000257109">
    <property type="component" value="Unassembled WGS sequence"/>
</dbReference>
<organism evidence="7 8">
    <name type="scientific">Mucuna pruriens</name>
    <name type="common">Velvet bean</name>
    <name type="synonym">Dolichos pruriens</name>
    <dbReference type="NCBI Taxonomy" id="157652"/>
    <lineage>
        <taxon>Eukaryota</taxon>
        <taxon>Viridiplantae</taxon>
        <taxon>Streptophyta</taxon>
        <taxon>Embryophyta</taxon>
        <taxon>Tracheophyta</taxon>
        <taxon>Spermatophyta</taxon>
        <taxon>Magnoliopsida</taxon>
        <taxon>eudicotyledons</taxon>
        <taxon>Gunneridae</taxon>
        <taxon>Pentapetalae</taxon>
        <taxon>rosids</taxon>
        <taxon>fabids</taxon>
        <taxon>Fabales</taxon>
        <taxon>Fabaceae</taxon>
        <taxon>Papilionoideae</taxon>
        <taxon>50 kb inversion clade</taxon>
        <taxon>NPAAA clade</taxon>
        <taxon>indigoferoid/millettioid clade</taxon>
        <taxon>Phaseoleae</taxon>
        <taxon>Mucuna</taxon>
    </lineage>
</organism>
<keyword evidence="3" id="KW-0804">Transcription</keyword>
<keyword evidence="1" id="KW-0805">Transcription regulation</keyword>
<dbReference type="EMBL" id="QJKJ01002387">
    <property type="protein sequence ID" value="RDY03084.1"/>
    <property type="molecule type" value="Genomic_DNA"/>
</dbReference>
<dbReference type="GO" id="GO:0005634">
    <property type="term" value="C:nucleus"/>
    <property type="evidence" value="ECO:0007669"/>
    <property type="project" value="TreeGrafter"/>
</dbReference>
<evidence type="ECO:0000256" key="5">
    <source>
        <dbReference type="SAM" id="Coils"/>
    </source>
</evidence>
<evidence type="ECO:0000256" key="2">
    <source>
        <dbReference type="ARBA" id="ARBA00023125"/>
    </source>
</evidence>
<dbReference type="GO" id="GO:0000976">
    <property type="term" value="F:transcription cis-regulatory region binding"/>
    <property type="evidence" value="ECO:0007669"/>
    <property type="project" value="TreeGrafter"/>
</dbReference>
<dbReference type="GO" id="GO:0045893">
    <property type="term" value="P:positive regulation of DNA-templated transcription"/>
    <property type="evidence" value="ECO:0007669"/>
    <property type="project" value="TreeGrafter"/>
</dbReference>
<comment type="caution">
    <text evidence="7">The sequence shown here is derived from an EMBL/GenBank/DDBJ whole genome shotgun (WGS) entry which is preliminary data.</text>
</comment>
<evidence type="ECO:0000313" key="8">
    <source>
        <dbReference type="Proteomes" id="UP000257109"/>
    </source>
</evidence>
<dbReference type="PANTHER" id="PTHR45764:SF34">
    <property type="entry name" value="BZIP TRANSCRIPTION FACTOR 53"/>
    <property type="match status" value="1"/>
</dbReference>
<keyword evidence="5" id="KW-0175">Coiled coil</keyword>
<reference evidence="7" key="1">
    <citation type="submission" date="2018-05" db="EMBL/GenBank/DDBJ databases">
        <title>Draft genome of Mucuna pruriens seed.</title>
        <authorList>
            <person name="Nnadi N.E."/>
            <person name="Vos R."/>
            <person name="Hasami M.H."/>
            <person name="Devisetty U.K."/>
            <person name="Aguiy J.C."/>
        </authorList>
    </citation>
    <scope>NUCLEOTIDE SEQUENCE [LARGE SCALE GENOMIC DNA]</scope>
    <source>
        <strain evidence="7">JCA_2017</strain>
    </source>
</reference>
<sequence length="92" mass="11033">MKSKFEGENGEVEKTERKKRRESECEYERQLQMEKQKQLEDLTNKFNKLQCEKKKLMESIKAKKEACAEVEVDNNILRAQFAELANLLRFFK</sequence>
<dbReference type="GO" id="GO:0003700">
    <property type="term" value="F:DNA-binding transcription factor activity"/>
    <property type="evidence" value="ECO:0007669"/>
    <property type="project" value="TreeGrafter"/>
</dbReference>